<keyword evidence="2" id="KW-1185">Reference proteome</keyword>
<evidence type="ECO:0000313" key="2">
    <source>
        <dbReference type="Proteomes" id="UP000729402"/>
    </source>
</evidence>
<organism evidence="1 2">
    <name type="scientific">Zizania palustris</name>
    <name type="common">Northern wild rice</name>
    <dbReference type="NCBI Taxonomy" id="103762"/>
    <lineage>
        <taxon>Eukaryota</taxon>
        <taxon>Viridiplantae</taxon>
        <taxon>Streptophyta</taxon>
        <taxon>Embryophyta</taxon>
        <taxon>Tracheophyta</taxon>
        <taxon>Spermatophyta</taxon>
        <taxon>Magnoliopsida</taxon>
        <taxon>Liliopsida</taxon>
        <taxon>Poales</taxon>
        <taxon>Poaceae</taxon>
        <taxon>BOP clade</taxon>
        <taxon>Oryzoideae</taxon>
        <taxon>Oryzeae</taxon>
        <taxon>Zizaniinae</taxon>
        <taxon>Zizania</taxon>
    </lineage>
</organism>
<dbReference type="Proteomes" id="UP000729402">
    <property type="component" value="Unassembled WGS sequence"/>
</dbReference>
<proteinExistence type="predicted"/>
<comment type="caution">
    <text evidence="1">The sequence shown here is derived from an EMBL/GenBank/DDBJ whole genome shotgun (WGS) entry which is preliminary data.</text>
</comment>
<protein>
    <submittedName>
        <fullName evidence="1">Uncharacterized protein</fullName>
    </submittedName>
</protein>
<reference evidence="1" key="1">
    <citation type="journal article" date="2021" name="bioRxiv">
        <title>Whole Genome Assembly and Annotation of Northern Wild Rice, Zizania palustris L., Supports a Whole Genome Duplication in the Zizania Genus.</title>
        <authorList>
            <person name="Haas M."/>
            <person name="Kono T."/>
            <person name="Macchietto M."/>
            <person name="Millas R."/>
            <person name="McGilp L."/>
            <person name="Shao M."/>
            <person name="Duquette J."/>
            <person name="Hirsch C.N."/>
            <person name="Kimball J."/>
        </authorList>
    </citation>
    <scope>NUCLEOTIDE SEQUENCE</scope>
    <source>
        <tissue evidence="1">Fresh leaf tissue</tissue>
    </source>
</reference>
<dbReference type="EMBL" id="JAAALK010000282">
    <property type="protein sequence ID" value="KAG8077299.1"/>
    <property type="molecule type" value="Genomic_DNA"/>
</dbReference>
<evidence type="ECO:0000313" key="1">
    <source>
        <dbReference type="EMBL" id="KAG8077299.1"/>
    </source>
</evidence>
<accession>A0A8J5W546</accession>
<sequence>MIYDHPVAKACGRTAEGTHHENCSTPRCRTPMGFRQPYGCHAATVSRALLLLLLSCYGSTQIHSSIPCWHMVQQKRASIQSPKASKNILQWKLIWPEVVSEERVFYLPR</sequence>
<name>A0A8J5W546_ZIZPA</name>
<reference evidence="1" key="2">
    <citation type="submission" date="2021-02" db="EMBL/GenBank/DDBJ databases">
        <authorList>
            <person name="Kimball J.A."/>
            <person name="Haas M.W."/>
            <person name="Macchietto M."/>
            <person name="Kono T."/>
            <person name="Duquette J."/>
            <person name="Shao M."/>
        </authorList>
    </citation>
    <scope>NUCLEOTIDE SEQUENCE</scope>
    <source>
        <tissue evidence="1">Fresh leaf tissue</tissue>
    </source>
</reference>
<dbReference type="AlphaFoldDB" id="A0A8J5W546"/>
<gene>
    <name evidence="1" type="ORF">GUJ93_ZPchr0007g4187</name>
</gene>